<accession>A0AAV4NKB8</accession>
<evidence type="ECO:0000313" key="2">
    <source>
        <dbReference type="Proteomes" id="UP001054945"/>
    </source>
</evidence>
<dbReference type="PRINTS" id="PR00375">
    <property type="entry name" value="HUNTINGTIN"/>
</dbReference>
<evidence type="ECO:0000313" key="1">
    <source>
        <dbReference type="EMBL" id="GIX84161.1"/>
    </source>
</evidence>
<dbReference type="PANTHER" id="PTHR10170:SF10">
    <property type="entry name" value="HUNTINGTIN"/>
    <property type="match status" value="1"/>
</dbReference>
<dbReference type="InterPro" id="IPR048412">
    <property type="entry name" value="Htt_bridge"/>
</dbReference>
<dbReference type="PANTHER" id="PTHR10170">
    <property type="entry name" value="HUNTINGTON DISEASE PROTEIN"/>
    <property type="match status" value="1"/>
</dbReference>
<dbReference type="Pfam" id="PF20925">
    <property type="entry name" value="Htt_bridge"/>
    <property type="match status" value="1"/>
</dbReference>
<dbReference type="Pfam" id="PF12372">
    <property type="entry name" value="Htt_N-HEAT"/>
    <property type="match status" value="2"/>
</dbReference>
<dbReference type="InterPro" id="IPR048413">
    <property type="entry name" value="Htt_C-HEAT_rpt"/>
</dbReference>
<sequence length="969" mass="110464">MCQILEISDSSEMSKNAEEMLCYMKSVMVMEASSAVRCVRQLLKCLFGTNLIVLCQEAQLVLGLNKKCSSSSRISSSIPGLYYTIVSYPYTDFTHSLAEKAMKNVSPDINDELVSFRCLNWALQQYTISSDINLQCQVLDLLAQLVQLRVNYCLLDADQIFITHVIKQFEFIEEGQILYHSKPIISVPKILQLCDGLIASGQSPEKYIIPALQPVIEDLFLLRSMNKMDVGKELDAQREVVISTLFKLVYYPQSSRRRGQVERKTSRQVVDVILPLLSRQQIQIENQEELNILHKLLEVVASNVFRPVDILLKALFTQPKDLTIPSNINRWMCMVLTVLRVIISQANEEAVLSRLADMGISIKIYKLGLSPSLRCEKEQADSSISNYMEILPGATFARFLFQVLGVVVESLCNHAFMHTLQFCDNVFLCQQASHLLLYLTYMFQSGTFRRLTTSAMSVIKDESNEQDLQSEYPVYYTINEIENLFHKIAPFYPTLVIQWCNILTLLNYDNRKFWCKIVQPYQEPVDIEASSISMQMTEKKEIFLSCNLEMVHRGGIILLCDYVCENPTDVVQMTWLIVNHVNDIIDLSLETTVQDFISAIHRNPAASGLWVQAIINAHHNAVRKPKFWKQALNCLENIHLSQSGKLLNLLVDHFFTTHHLIVSSMCDRLACKRMEILLSEPSASQLSIHDIERFIDAFKSIGIDKRRKSPTSTHPLVQPVIQIQHIDLNKDWFVKFVRESCFSCQSPSRESAHLLSHLKYEDILSVMVSKDFQLPILEQCLFLGAKLISSSEKYLTTKSNDPFLGITESPGSALYRSAQSTLLQHLADFMTLLPRASKHQTRMHKLFSEKSFWEILFFIVPSTCCFLVTQDSLPDRNIPVDSSDDIVHLSVICCEAVVWMIATTNSVSSEMLRTTLFLLDKTLKNTELSSIIGSQSHISKLCSTISSVYRLMQCLRQDNNLPCHLPLKI</sequence>
<proteinExistence type="predicted"/>
<dbReference type="Pfam" id="PF20927">
    <property type="entry name" value="Htt_C-HEAT"/>
    <property type="match status" value="1"/>
</dbReference>
<protein>
    <submittedName>
        <fullName evidence="1">Huntingtin</fullName>
    </submittedName>
</protein>
<organism evidence="1 2">
    <name type="scientific">Caerostris extrusa</name>
    <name type="common">Bark spider</name>
    <name type="synonym">Caerostris bankana</name>
    <dbReference type="NCBI Taxonomy" id="172846"/>
    <lineage>
        <taxon>Eukaryota</taxon>
        <taxon>Metazoa</taxon>
        <taxon>Ecdysozoa</taxon>
        <taxon>Arthropoda</taxon>
        <taxon>Chelicerata</taxon>
        <taxon>Arachnida</taxon>
        <taxon>Araneae</taxon>
        <taxon>Araneomorphae</taxon>
        <taxon>Entelegynae</taxon>
        <taxon>Araneoidea</taxon>
        <taxon>Araneidae</taxon>
        <taxon>Caerostris</taxon>
    </lineage>
</organism>
<dbReference type="InterPro" id="IPR028426">
    <property type="entry name" value="Huntingtin_fam"/>
</dbReference>
<dbReference type="EMBL" id="BPLR01020936">
    <property type="protein sequence ID" value="GIX84161.1"/>
    <property type="molecule type" value="Genomic_DNA"/>
</dbReference>
<dbReference type="Proteomes" id="UP001054945">
    <property type="component" value="Unassembled WGS sequence"/>
</dbReference>
<keyword evidence="2" id="KW-1185">Reference proteome</keyword>
<dbReference type="InterPro" id="IPR000091">
    <property type="entry name" value="Huntingtin"/>
</dbReference>
<reference evidence="1 2" key="1">
    <citation type="submission" date="2021-06" db="EMBL/GenBank/DDBJ databases">
        <title>Caerostris extrusa draft genome.</title>
        <authorList>
            <person name="Kono N."/>
            <person name="Arakawa K."/>
        </authorList>
    </citation>
    <scope>NUCLEOTIDE SEQUENCE [LARGE SCALE GENOMIC DNA]</scope>
</reference>
<dbReference type="GO" id="GO:0005634">
    <property type="term" value="C:nucleus"/>
    <property type="evidence" value="ECO:0007669"/>
    <property type="project" value="InterPro"/>
</dbReference>
<gene>
    <name evidence="1" type="primary">HTT</name>
    <name evidence="1" type="ORF">CEXT_797351</name>
</gene>
<dbReference type="AlphaFoldDB" id="A0AAV4NKB8"/>
<comment type="caution">
    <text evidence="1">The sequence shown here is derived from an EMBL/GenBank/DDBJ whole genome shotgun (WGS) entry which is preliminary data.</text>
</comment>
<dbReference type="InterPro" id="IPR024613">
    <property type="entry name" value="Huntingtin_N_HEAT_rpt-2"/>
</dbReference>
<name>A0AAV4NKB8_CAEEX</name>
<dbReference type="GO" id="GO:0005737">
    <property type="term" value="C:cytoplasm"/>
    <property type="evidence" value="ECO:0007669"/>
    <property type="project" value="InterPro"/>
</dbReference>